<feature type="region of interest" description="Disordered" evidence="1">
    <location>
        <begin position="1"/>
        <end position="24"/>
    </location>
</feature>
<sequence>MGQERPSLIDGFGATQRQDDNSTWPIKISHVEGLAEGSLMKQGMADKQQTIGCSNVAEIADGELMFRDMSILAGNNEKKERENAMEIEKKNTDLMGLNTQGDDLGLTQKFSEDEAAGACTNVKDKKKKWKSQARERVIKGNGNGGPTSLKRPREGQLRVSPECKKMKKRRSGVSQAKLNQLSLSPAKLDYLRVEGEGSFELRQGNVTENATMDAENQPRRQP</sequence>
<evidence type="ECO:0000256" key="1">
    <source>
        <dbReference type="SAM" id="MobiDB-lite"/>
    </source>
</evidence>
<gene>
    <name evidence="2" type="ORF">WN944_006579</name>
</gene>
<dbReference type="Proteomes" id="UP001428341">
    <property type="component" value="Unassembled WGS sequence"/>
</dbReference>
<keyword evidence="3" id="KW-1185">Reference proteome</keyword>
<comment type="caution">
    <text evidence="2">The sequence shown here is derived from an EMBL/GenBank/DDBJ whole genome shotgun (WGS) entry which is preliminary data.</text>
</comment>
<proteinExistence type="predicted"/>
<feature type="compositionally biased region" description="Basic and acidic residues" evidence="1">
    <location>
        <begin position="151"/>
        <end position="164"/>
    </location>
</feature>
<name>A0AAP0MJE0_9ROSI</name>
<reference evidence="2 3" key="1">
    <citation type="submission" date="2024-05" db="EMBL/GenBank/DDBJ databases">
        <title>Haplotype-resolved chromosome-level genome assembly of Huyou (Citrus changshanensis).</title>
        <authorList>
            <person name="Miao C."/>
            <person name="Chen W."/>
            <person name="Wu Y."/>
            <person name="Wang L."/>
            <person name="Zhao S."/>
            <person name="Grierson D."/>
            <person name="Xu C."/>
            <person name="Chen K."/>
        </authorList>
    </citation>
    <scope>NUCLEOTIDE SEQUENCE [LARGE SCALE GENOMIC DNA]</scope>
    <source>
        <strain evidence="2">01-14</strain>
        <tissue evidence="2">Leaf</tissue>
    </source>
</reference>
<feature type="region of interest" description="Disordered" evidence="1">
    <location>
        <begin position="121"/>
        <end position="179"/>
    </location>
</feature>
<dbReference type="AlphaFoldDB" id="A0AAP0MJE0"/>
<dbReference type="EMBL" id="JBCGBO010000003">
    <property type="protein sequence ID" value="KAK9214586.1"/>
    <property type="molecule type" value="Genomic_DNA"/>
</dbReference>
<evidence type="ECO:0000313" key="3">
    <source>
        <dbReference type="Proteomes" id="UP001428341"/>
    </source>
</evidence>
<protein>
    <submittedName>
        <fullName evidence="2">Uncharacterized protein</fullName>
    </submittedName>
</protein>
<evidence type="ECO:0000313" key="2">
    <source>
        <dbReference type="EMBL" id="KAK9214586.1"/>
    </source>
</evidence>
<feature type="region of interest" description="Disordered" evidence="1">
    <location>
        <begin position="199"/>
        <end position="222"/>
    </location>
</feature>
<organism evidence="2 3">
    <name type="scientific">Citrus x changshan-huyou</name>
    <dbReference type="NCBI Taxonomy" id="2935761"/>
    <lineage>
        <taxon>Eukaryota</taxon>
        <taxon>Viridiplantae</taxon>
        <taxon>Streptophyta</taxon>
        <taxon>Embryophyta</taxon>
        <taxon>Tracheophyta</taxon>
        <taxon>Spermatophyta</taxon>
        <taxon>Magnoliopsida</taxon>
        <taxon>eudicotyledons</taxon>
        <taxon>Gunneridae</taxon>
        <taxon>Pentapetalae</taxon>
        <taxon>rosids</taxon>
        <taxon>malvids</taxon>
        <taxon>Sapindales</taxon>
        <taxon>Rutaceae</taxon>
        <taxon>Aurantioideae</taxon>
        <taxon>Citrus</taxon>
    </lineage>
</organism>
<accession>A0AAP0MJE0</accession>